<organism evidence="7 8">
    <name type="scientific">Pseudacidovorax intermedius</name>
    <dbReference type="NCBI Taxonomy" id="433924"/>
    <lineage>
        <taxon>Bacteria</taxon>
        <taxon>Pseudomonadati</taxon>
        <taxon>Pseudomonadota</taxon>
        <taxon>Betaproteobacteria</taxon>
        <taxon>Burkholderiales</taxon>
        <taxon>Comamonadaceae</taxon>
        <taxon>Pseudacidovorax</taxon>
    </lineage>
</organism>
<dbReference type="GO" id="GO:0003995">
    <property type="term" value="F:acyl-CoA dehydrogenase activity"/>
    <property type="evidence" value="ECO:0007669"/>
    <property type="project" value="TreeGrafter"/>
</dbReference>
<dbReference type="Gene3D" id="1.20.140.10">
    <property type="entry name" value="Butyryl-CoA Dehydrogenase, subunit A, domain 3"/>
    <property type="match status" value="1"/>
</dbReference>
<dbReference type="RefSeq" id="WP_058642964.1">
    <property type="nucleotide sequence ID" value="NZ_LDSL01000101.1"/>
</dbReference>
<evidence type="ECO:0000259" key="6">
    <source>
        <dbReference type="Pfam" id="PF00441"/>
    </source>
</evidence>
<comment type="cofactor">
    <cofactor evidence="1">
        <name>FAD</name>
        <dbReference type="ChEBI" id="CHEBI:57692"/>
    </cofactor>
</comment>
<dbReference type="OrthoDB" id="2450120at2"/>
<dbReference type="Proteomes" id="UP000072741">
    <property type="component" value="Unassembled WGS sequence"/>
</dbReference>
<evidence type="ECO:0000313" key="7">
    <source>
        <dbReference type="EMBL" id="KTT18601.1"/>
    </source>
</evidence>
<name>A0A147GQV4_9BURK</name>
<dbReference type="Pfam" id="PF00441">
    <property type="entry name" value="Acyl-CoA_dh_1"/>
    <property type="match status" value="1"/>
</dbReference>
<keyword evidence="5" id="KW-0560">Oxidoreductase</keyword>
<sequence length="346" mass="35676">MHDDLLTDAAEALLRDHCTPDAVRAIEAGGDAIALWQALDDAGFADALVPEAQGGAGLALPEVFGLWAAAGAHALPLPLGTTMLARALLAWAGHAWPAGPIALAEALPDGEGGLRCASVALARTAAQVLVQAPDGWRLLPTRTATLTDAALGLDAGLHWPADALAVAPPLAVDAPASADARTLLATQAAAHLAGGLMTVFTRTLAHANERQQFGRPIGKFQAIQHQLAVMSEQVFAARMAAQLGCAATGPWPDRLRVAVAKARCSQAALAVAEAGHAIHGAIGFTAEFDLQLHTRRLHAWRQCGGAESYWWGVAGAALVDGDGAAEGRATLDWLRTLTDQPAAQPA</sequence>
<evidence type="ECO:0000256" key="3">
    <source>
        <dbReference type="ARBA" id="ARBA00022630"/>
    </source>
</evidence>
<evidence type="ECO:0000256" key="2">
    <source>
        <dbReference type="ARBA" id="ARBA00009347"/>
    </source>
</evidence>
<evidence type="ECO:0000256" key="5">
    <source>
        <dbReference type="ARBA" id="ARBA00023002"/>
    </source>
</evidence>
<dbReference type="SUPFAM" id="SSF47203">
    <property type="entry name" value="Acyl-CoA dehydrogenase C-terminal domain-like"/>
    <property type="match status" value="1"/>
</dbReference>
<comment type="caution">
    <text evidence="7">The sequence shown here is derived from an EMBL/GenBank/DDBJ whole genome shotgun (WGS) entry which is preliminary data.</text>
</comment>
<feature type="domain" description="Acyl-CoA dehydrogenase/oxidase C-terminal" evidence="6">
    <location>
        <begin position="188"/>
        <end position="307"/>
    </location>
</feature>
<comment type="similarity">
    <text evidence="2">Belongs to the acyl-CoA dehydrogenase family.</text>
</comment>
<dbReference type="SUPFAM" id="SSF56645">
    <property type="entry name" value="Acyl-CoA dehydrogenase NM domain-like"/>
    <property type="match status" value="1"/>
</dbReference>
<keyword evidence="4" id="KW-0274">FAD</keyword>
<evidence type="ECO:0000313" key="8">
    <source>
        <dbReference type="Proteomes" id="UP000072741"/>
    </source>
</evidence>
<dbReference type="InterPro" id="IPR009075">
    <property type="entry name" value="AcylCo_DH/oxidase_C"/>
</dbReference>
<proteinExistence type="inferred from homology"/>
<dbReference type="PANTHER" id="PTHR43884">
    <property type="entry name" value="ACYL-COA DEHYDROGENASE"/>
    <property type="match status" value="1"/>
</dbReference>
<dbReference type="InterPro" id="IPR037069">
    <property type="entry name" value="AcylCoA_DH/ox_N_sf"/>
</dbReference>
<evidence type="ECO:0000256" key="1">
    <source>
        <dbReference type="ARBA" id="ARBA00001974"/>
    </source>
</evidence>
<dbReference type="PATRIC" id="fig|433924.3.peg.81"/>
<dbReference type="Gene3D" id="1.10.540.10">
    <property type="entry name" value="Acyl-CoA dehydrogenase/oxidase, N-terminal domain"/>
    <property type="match status" value="1"/>
</dbReference>
<protein>
    <submittedName>
        <fullName evidence="7">Acyl-CoA dehydrogenase</fullName>
    </submittedName>
</protein>
<accession>A0A147GQV4</accession>
<keyword evidence="3" id="KW-0285">Flavoprotein</keyword>
<dbReference type="AlphaFoldDB" id="A0A147GQV4"/>
<dbReference type="InterPro" id="IPR009100">
    <property type="entry name" value="AcylCoA_DH/oxidase_NM_dom_sf"/>
</dbReference>
<keyword evidence="8" id="KW-1185">Reference proteome</keyword>
<reference evidence="7 8" key="1">
    <citation type="journal article" date="2016" name="Front. Microbiol.">
        <title>Genomic Resource of Rice Seed Associated Bacteria.</title>
        <authorList>
            <person name="Midha S."/>
            <person name="Bansal K."/>
            <person name="Sharma S."/>
            <person name="Kumar N."/>
            <person name="Patil P.P."/>
            <person name="Chaudhry V."/>
            <person name="Patil P.B."/>
        </authorList>
    </citation>
    <scope>NUCLEOTIDE SEQUENCE [LARGE SCALE GENOMIC DNA]</scope>
    <source>
        <strain evidence="7 8">NS331</strain>
    </source>
</reference>
<gene>
    <name evidence="7" type="ORF">NS331_16000</name>
</gene>
<dbReference type="InterPro" id="IPR036250">
    <property type="entry name" value="AcylCo_DH-like_C"/>
</dbReference>
<dbReference type="PANTHER" id="PTHR43884:SF20">
    <property type="entry name" value="ACYL-COA DEHYDROGENASE FADE28"/>
    <property type="match status" value="1"/>
</dbReference>
<dbReference type="GO" id="GO:0050660">
    <property type="term" value="F:flavin adenine dinucleotide binding"/>
    <property type="evidence" value="ECO:0007669"/>
    <property type="project" value="InterPro"/>
</dbReference>
<evidence type="ECO:0000256" key="4">
    <source>
        <dbReference type="ARBA" id="ARBA00022827"/>
    </source>
</evidence>
<dbReference type="EMBL" id="LDSL01000101">
    <property type="protein sequence ID" value="KTT18601.1"/>
    <property type="molecule type" value="Genomic_DNA"/>
</dbReference>